<accession>A0A8S5N5V8</accession>
<sequence length="146" mass="16090">MATKDDVGVWYLNADGSDAVKDFPAIQRANAEKLTATRAPSIAGFSLDKSLKNANASQYMIGKVSTLTVEFKTPQFTTAPEVFRDRILYGYRPRYAVPFMLTGITDLLEPTVTAFIIDPDGYIKRNPKTPLAAEAYYVGTVVWLAS</sequence>
<organism evidence="1">
    <name type="scientific">Siphoviridae sp. ctCCv12</name>
    <dbReference type="NCBI Taxonomy" id="2826191"/>
    <lineage>
        <taxon>Viruses</taxon>
        <taxon>Duplodnaviria</taxon>
        <taxon>Heunggongvirae</taxon>
        <taxon>Uroviricota</taxon>
        <taxon>Caudoviricetes</taxon>
    </lineage>
</organism>
<dbReference type="EMBL" id="BK015075">
    <property type="protein sequence ID" value="DAD90006.1"/>
    <property type="molecule type" value="Genomic_DNA"/>
</dbReference>
<name>A0A8S5N5V8_9CAUD</name>
<protein>
    <submittedName>
        <fullName evidence="1">Uncharacterized protein</fullName>
    </submittedName>
</protein>
<evidence type="ECO:0000313" key="1">
    <source>
        <dbReference type="EMBL" id="DAD90006.1"/>
    </source>
</evidence>
<proteinExistence type="predicted"/>
<reference evidence="1" key="1">
    <citation type="journal article" date="2021" name="Proc. Natl. Acad. Sci. U.S.A.">
        <title>A Catalog of Tens of Thousands of Viruses from Human Metagenomes Reveals Hidden Associations with Chronic Diseases.</title>
        <authorList>
            <person name="Tisza M.J."/>
            <person name="Buck C.B."/>
        </authorList>
    </citation>
    <scope>NUCLEOTIDE SEQUENCE</scope>
    <source>
        <strain evidence="1">CtCCv12</strain>
    </source>
</reference>